<dbReference type="RefSeq" id="XP_008068824.1">
    <property type="nucleotide sequence ID" value="XM_008070633.1"/>
</dbReference>
<dbReference type="GeneID" id="103273206"/>
<protein>
    <submittedName>
        <fullName evidence="3">Mesoderm posterior protein 2</fullName>
    </submittedName>
</protein>
<organism evidence="2 3">
    <name type="scientific">Carlito syrichta</name>
    <name type="common">Philippine tarsier</name>
    <name type="synonym">Tarsius syrichta</name>
    <dbReference type="NCBI Taxonomy" id="1868482"/>
    <lineage>
        <taxon>Eukaryota</taxon>
        <taxon>Metazoa</taxon>
        <taxon>Chordata</taxon>
        <taxon>Craniata</taxon>
        <taxon>Vertebrata</taxon>
        <taxon>Euteleostomi</taxon>
        <taxon>Mammalia</taxon>
        <taxon>Eutheria</taxon>
        <taxon>Euarchontoglires</taxon>
        <taxon>Primates</taxon>
        <taxon>Haplorrhini</taxon>
        <taxon>Tarsiiformes</taxon>
        <taxon>Tarsiidae</taxon>
        <taxon>Carlito</taxon>
    </lineage>
</organism>
<feature type="region of interest" description="Disordered" evidence="1">
    <location>
        <begin position="1"/>
        <end position="40"/>
    </location>
</feature>
<dbReference type="Proteomes" id="UP000189704">
    <property type="component" value="Unplaced"/>
</dbReference>
<name>A0A1U7U976_CARSF</name>
<accession>A0A1U7U976</accession>
<sequence length="230" mass="24658">MLRASGTVKGRESETQQMLRRNRDLRTQSKTPHATPGMLSTAVKRMYGAGASWGAPPACPGPGAAPELLGSVVPDTDPWVTPPYCPKMQSPPHSLQGRTRDASLWTSLQACPGPQASPEPQNPAVPRTTPPASLELAAVYQGVSVSPESCLSLGTPSLLPRPSCQRLQPQAQWECWSHSAEVLSSSEDQGPRPAFQLREASPPQSSGLRLSGCPELWQEDLEGAPLDIFY</sequence>
<dbReference type="AlphaFoldDB" id="A0A1U7U976"/>
<dbReference type="STRING" id="1868482.ENSTSYP00000031046"/>
<evidence type="ECO:0000256" key="1">
    <source>
        <dbReference type="SAM" id="MobiDB-lite"/>
    </source>
</evidence>
<dbReference type="OrthoDB" id="9946827at2759"/>
<gene>
    <name evidence="3" type="primary">MESP2</name>
</gene>
<evidence type="ECO:0000313" key="2">
    <source>
        <dbReference type="Proteomes" id="UP000189704"/>
    </source>
</evidence>
<feature type="region of interest" description="Disordered" evidence="1">
    <location>
        <begin position="180"/>
        <end position="211"/>
    </location>
</feature>
<proteinExistence type="predicted"/>
<dbReference type="CTD" id="145873"/>
<evidence type="ECO:0000313" key="3">
    <source>
        <dbReference type="RefSeq" id="XP_008068824.1"/>
    </source>
</evidence>
<keyword evidence="2" id="KW-1185">Reference proteome</keyword>
<reference evidence="3" key="1">
    <citation type="submission" date="2025-08" db="UniProtKB">
        <authorList>
            <consortium name="RefSeq"/>
        </authorList>
    </citation>
    <scope>IDENTIFICATION</scope>
</reference>
<dbReference type="KEGG" id="csyr:103273206"/>